<dbReference type="AlphaFoldDB" id="I3TA50"/>
<organism evidence="1">
    <name type="scientific">Lotus japonicus</name>
    <name type="common">Lotus corniculatus var. japonicus</name>
    <dbReference type="NCBI Taxonomy" id="34305"/>
    <lineage>
        <taxon>Eukaryota</taxon>
        <taxon>Viridiplantae</taxon>
        <taxon>Streptophyta</taxon>
        <taxon>Embryophyta</taxon>
        <taxon>Tracheophyta</taxon>
        <taxon>Spermatophyta</taxon>
        <taxon>Magnoliopsida</taxon>
        <taxon>eudicotyledons</taxon>
        <taxon>Gunneridae</taxon>
        <taxon>Pentapetalae</taxon>
        <taxon>rosids</taxon>
        <taxon>fabids</taxon>
        <taxon>Fabales</taxon>
        <taxon>Fabaceae</taxon>
        <taxon>Papilionoideae</taxon>
        <taxon>50 kb inversion clade</taxon>
        <taxon>NPAAA clade</taxon>
        <taxon>Hologalegina</taxon>
        <taxon>robinioid clade</taxon>
        <taxon>Loteae</taxon>
        <taxon>Lotus</taxon>
    </lineage>
</organism>
<reference evidence="1" key="1">
    <citation type="submission" date="2012-05" db="EMBL/GenBank/DDBJ databases">
        <authorList>
            <person name="Krishnakumar V."/>
            <person name="Cheung F."/>
            <person name="Xiao Y."/>
            <person name="Chan A."/>
            <person name="Moskal W.A."/>
            <person name="Town C.D."/>
        </authorList>
    </citation>
    <scope>NUCLEOTIDE SEQUENCE</scope>
</reference>
<accession>I3TA50</accession>
<name>I3TA50_LOTJA</name>
<protein>
    <submittedName>
        <fullName evidence="1">Uncharacterized protein</fullName>
    </submittedName>
</protein>
<dbReference type="EMBL" id="BT149598">
    <property type="protein sequence ID" value="AFK49392.1"/>
    <property type="molecule type" value="mRNA"/>
</dbReference>
<evidence type="ECO:0000313" key="1">
    <source>
        <dbReference type="EMBL" id="AFK49392.1"/>
    </source>
</evidence>
<proteinExistence type="evidence at transcript level"/>
<sequence>MRKKRERASLMRGKALKEKREESRRKFWMVWTKRLKLRIGGMYKVSGTAEKATANISCSIFFFVL</sequence>